<feature type="compositionally biased region" description="Gly residues" evidence="1">
    <location>
        <begin position="187"/>
        <end position="196"/>
    </location>
</feature>
<feature type="region of interest" description="Disordered" evidence="1">
    <location>
        <begin position="460"/>
        <end position="523"/>
    </location>
</feature>
<feature type="compositionally biased region" description="Basic and acidic residues" evidence="1">
    <location>
        <begin position="494"/>
        <end position="523"/>
    </location>
</feature>
<feature type="compositionally biased region" description="Basic and acidic residues" evidence="1">
    <location>
        <begin position="79"/>
        <end position="90"/>
    </location>
</feature>
<feature type="compositionally biased region" description="Basic residues" evidence="1">
    <location>
        <begin position="226"/>
        <end position="242"/>
    </location>
</feature>
<feature type="compositionally biased region" description="Polar residues" evidence="1">
    <location>
        <begin position="198"/>
        <end position="208"/>
    </location>
</feature>
<feature type="region of interest" description="Disordered" evidence="1">
    <location>
        <begin position="923"/>
        <end position="953"/>
    </location>
</feature>
<feature type="region of interest" description="Disordered" evidence="1">
    <location>
        <begin position="1370"/>
        <end position="1393"/>
    </location>
</feature>
<evidence type="ECO:0008006" key="4">
    <source>
        <dbReference type="Google" id="ProtNLM"/>
    </source>
</evidence>
<feature type="region of interest" description="Disordered" evidence="1">
    <location>
        <begin position="168"/>
        <end position="249"/>
    </location>
</feature>
<feature type="compositionally biased region" description="Polar residues" evidence="1">
    <location>
        <begin position="988"/>
        <end position="999"/>
    </location>
</feature>
<dbReference type="EMBL" id="JAQQAF010000002">
    <property type="protein sequence ID" value="KAJ8506533.1"/>
    <property type="molecule type" value="Genomic_DNA"/>
</dbReference>
<dbReference type="InterPro" id="IPR039317">
    <property type="entry name" value="TIC"/>
</dbReference>
<evidence type="ECO:0000256" key="1">
    <source>
        <dbReference type="SAM" id="MobiDB-lite"/>
    </source>
</evidence>
<feature type="region of interest" description="Disordered" evidence="1">
    <location>
        <begin position="1269"/>
        <end position="1298"/>
    </location>
</feature>
<evidence type="ECO:0000313" key="2">
    <source>
        <dbReference type="EMBL" id="KAJ8506533.1"/>
    </source>
</evidence>
<feature type="compositionally biased region" description="Low complexity" evidence="1">
    <location>
        <begin position="126"/>
        <end position="136"/>
    </location>
</feature>
<feature type="region of interest" description="Disordered" evidence="1">
    <location>
        <begin position="970"/>
        <end position="1050"/>
    </location>
</feature>
<feature type="compositionally biased region" description="Polar residues" evidence="1">
    <location>
        <begin position="970"/>
        <end position="981"/>
    </location>
</feature>
<feature type="compositionally biased region" description="Low complexity" evidence="1">
    <location>
        <begin position="1135"/>
        <end position="1175"/>
    </location>
</feature>
<dbReference type="PANTHER" id="PTHR34798:SF2">
    <property type="entry name" value="PROTEIN TIME FOR COFFEE"/>
    <property type="match status" value="1"/>
</dbReference>
<accession>A0AAV8RUG6</accession>
<protein>
    <recommendedName>
        <fullName evidence="4">Protein TIME FOR COFFEE</fullName>
    </recommendedName>
</protein>
<gene>
    <name evidence="2" type="ORF">OPV22_007419</name>
</gene>
<dbReference type="GO" id="GO:0042752">
    <property type="term" value="P:regulation of circadian rhythm"/>
    <property type="evidence" value="ECO:0007669"/>
    <property type="project" value="InterPro"/>
</dbReference>
<feature type="region of interest" description="Disordered" evidence="1">
    <location>
        <begin position="1"/>
        <end position="153"/>
    </location>
</feature>
<feature type="region of interest" description="Disordered" evidence="1">
    <location>
        <begin position="1121"/>
        <end position="1239"/>
    </location>
</feature>
<dbReference type="Proteomes" id="UP001222027">
    <property type="component" value="Unassembled WGS sequence"/>
</dbReference>
<sequence length="1393" mass="148825">MERNREARRGTIPAAAANGVGVGGGGLSRRRQRNNSGFRDSPEKDGRMEMPETSRLRDRGLKKDRDRDRSGRSKRRRGDRLLHGSNRDRDDAEESSEESIDQDEDDEDEDLSVPVRLPPSSPPLLNPLAASSPQQNNHHHQHQQLSRKTFPPKVVKWKADEMIGFAVPRKARSAATKRTHETAPVLGAGGGGGGGEQITRQTSISPSRLSPASTSQLSPSSSNGSFRKKMKPISGTKHRPPKISKSASLSQDEIEIEVAEVLYGMTRQFESLPQQDSHKLDARDVDGGLGNETKSRVSSPSSMSPSPAALPSANLYSVPTPLPTIAPKRKRPRPVKFDEEGPTSPVPSIAKMDSDNQIKTEASSPRSEKNVAFNALKNGGGSIDVLASQDGLSVVQQQESAKKEKIKIQDLHPLTAVSNNGDKMENKQELVSPVKGLARTDLDATSTKISLDSLKEKLKIDLMAPPPGKLSPERDDFDPEQKPQGTNVEMASKVNKDKAEAKPAESTLMRDEQQIEKSAQKDIDPKKQVVITQNLDLQVDLGKAKKDDSGFDKVRIHRQQVKDSKVEPKQEKSASASSLHMPLTVGTWPGVFPPFGYMGQVPSVQAVVATDRNADPSGSLQPPAFLQMHPRPKRCARHCYVAQMISNHQKFARMNCFWTAAAGATPLYGAKPYNPNMVPSSDAAIPLNPMQGSFPGANMGALQDTKGTPELTSYMGNISQEKMQIMDTAQRKPLILQQMPQSGSANNTPHGPAFVYPVNQQQAAAAAAAAAASSRPGAAKASLGSGSEGLRRFEEQKHLQQLHHVGGGGSGAAGASSNGFPAVNQQQDLLSQHARPKECDKDMEDNLPTANAARKMCNNGVHRDKQRINQHAQQKQNMKSLPEMSKHGYHQIGTAAVAQGTEQKVHQVSEDGKSVARELMNTNVSGEEGRKIMTASKGPQHSLSFAKGDGESSISSVLNNSIIDISSRSVNPIQSPANGSRSADRSAGTATSTTLVPNSQPQQHHLIHLQQQQLQMQHHPGSSRSKPSASSNNTNTHPESLPGGSTITKFPHALTGFSQAHVQGGSPIQWPQGKTSAGRGVDPSAVTPTQVVMNNVLQLQGRTTQQPFTAQSHQTQISFGMNSNKVVPPGGQHLSGACGSPSPSSATIAVGSPSSSVSKSAGGSPSASASIKPSPQTAAVLLHQQSSVKQSASSSSSKSITMGNPNVLPILGHPQKVPPPAPSSNSKLQQQPQQPKQQAFSEAQLFFSNSHMQQVQCAQSSGSAPIAAQYYQKRQSESQTRQSQQLQQQSSTSSSSGMLSLCAPSALTLAGVSATSDPAKAMAAANSMKGLPPPSFFNATQLAAAAQSASGSPRHPLSATFTYMSMPPFSMKPSTDHKPGSDNLQACWQPEKR</sequence>
<organism evidence="2 3">
    <name type="scientific">Ensete ventricosum</name>
    <name type="common">Abyssinian banana</name>
    <name type="synonym">Musa ensete</name>
    <dbReference type="NCBI Taxonomy" id="4639"/>
    <lineage>
        <taxon>Eukaryota</taxon>
        <taxon>Viridiplantae</taxon>
        <taxon>Streptophyta</taxon>
        <taxon>Embryophyta</taxon>
        <taxon>Tracheophyta</taxon>
        <taxon>Spermatophyta</taxon>
        <taxon>Magnoliopsida</taxon>
        <taxon>Liliopsida</taxon>
        <taxon>Zingiberales</taxon>
        <taxon>Musaceae</taxon>
        <taxon>Ensete</taxon>
    </lineage>
</organism>
<feature type="compositionally biased region" description="Low complexity" evidence="1">
    <location>
        <begin position="298"/>
        <end position="313"/>
    </location>
</feature>
<feature type="region of interest" description="Disordered" evidence="1">
    <location>
        <begin position="546"/>
        <end position="578"/>
    </location>
</feature>
<feature type="compositionally biased region" description="Acidic residues" evidence="1">
    <location>
        <begin position="91"/>
        <end position="111"/>
    </location>
</feature>
<feature type="region of interest" description="Disordered" evidence="1">
    <location>
        <begin position="1062"/>
        <end position="1082"/>
    </location>
</feature>
<feature type="compositionally biased region" description="Pro residues" evidence="1">
    <location>
        <begin position="116"/>
        <end position="125"/>
    </location>
</feature>
<feature type="compositionally biased region" description="Basic and acidic residues" evidence="1">
    <location>
        <begin position="276"/>
        <end position="286"/>
    </location>
</feature>
<feature type="region of interest" description="Disordered" evidence="1">
    <location>
        <begin position="798"/>
        <end position="821"/>
    </location>
</feature>
<feature type="compositionally biased region" description="Low complexity" evidence="1">
    <location>
        <begin position="1184"/>
        <end position="1199"/>
    </location>
</feature>
<reference evidence="2 3" key="1">
    <citation type="submission" date="2022-12" db="EMBL/GenBank/DDBJ databases">
        <title>Chromosome-scale assembly of the Ensete ventricosum genome.</title>
        <authorList>
            <person name="Dussert Y."/>
            <person name="Stocks J."/>
            <person name="Wendawek A."/>
            <person name="Woldeyes F."/>
            <person name="Nichols R.A."/>
            <person name="Borrell J.S."/>
        </authorList>
    </citation>
    <scope>NUCLEOTIDE SEQUENCE [LARGE SCALE GENOMIC DNA]</scope>
    <source>
        <strain evidence="3">cv. Maze</strain>
        <tissue evidence="2">Seeds</tissue>
    </source>
</reference>
<feature type="compositionally biased region" description="Basic and acidic residues" evidence="1">
    <location>
        <begin position="40"/>
        <end position="71"/>
    </location>
</feature>
<dbReference type="PANTHER" id="PTHR34798">
    <property type="entry name" value="PROTEIN TIME FOR COFFEE"/>
    <property type="match status" value="1"/>
</dbReference>
<dbReference type="GO" id="GO:0005634">
    <property type="term" value="C:nucleus"/>
    <property type="evidence" value="ECO:0007669"/>
    <property type="project" value="TreeGrafter"/>
</dbReference>
<feature type="compositionally biased region" description="Basic and acidic residues" evidence="1">
    <location>
        <begin position="546"/>
        <end position="572"/>
    </location>
</feature>
<keyword evidence="3" id="KW-1185">Reference proteome</keyword>
<proteinExistence type="predicted"/>
<comment type="caution">
    <text evidence="2">The sequence shown here is derived from an EMBL/GenBank/DDBJ whole genome shotgun (WGS) entry which is preliminary data.</text>
</comment>
<evidence type="ECO:0000313" key="3">
    <source>
        <dbReference type="Proteomes" id="UP001222027"/>
    </source>
</evidence>
<feature type="compositionally biased region" description="Low complexity" evidence="1">
    <location>
        <begin position="1000"/>
        <end position="1031"/>
    </location>
</feature>
<feature type="region of interest" description="Disordered" evidence="1">
    <location>
        <begin position="270"/>
        <end position="370"/>
    </location>
</feature>
<feature type="compositionally biased region" description="Polar residues" evidence="1">
    <location>
        <begin position="1032"/>
        <end position="1048"/>
    </location>
</feature>
<feature type="compositionally biased region" description="Low complexity" evidence="1">
    <location>
        <begin position="1277"/>
        <end position="1296"/>
    </location>
</feature>
<feature type="compositionally biased region" description="Low complexity" evidence="1">
    <location>
        <begin position="1229"/>
        <end position="1238"/>
    </location>
</feature>
<feature type="compositionally biased region" description="Low complexity" evidence="1">
    <location>
        <begin position="210"/>
        <end position="225"/>
    </location>
</feature>
<name>A0AAV8RUG6_ENSVE</name>